<organism evidence="3 4">
    <name type="scientific">Hymenobacter jejuensis</name>
    <dbReference type="NCBI Taxonomy" id="2502781"/>
    <lineage>
        <taxon>Bacteria</taxon>
        <taxon>Pseudomonadati</taxon>
        <taxon>Bacteroidota</taxon>
        <taxon>Cytophagia</taxon>
        <taxon>Cytophagales</taxon>
        <taxon>Hymenobacteraceae</taxon>
        <taxon>Hymenobacter</taxon>
    </lineage>
</organism>
<dbReference type="GO" id="GO:0016491">
    <property type="term" value="F:oxidoreductase activity"/>
    <property type="evidence" value="ECO:0007669"/>
    <property type="project" value="UniProtKB-KW"/>
</dbReference>
<accession>A0A5B8A0Z3</accession>
<dbReference type="OrthoDB" id="9786864at2"/>
<dbReference type="AlphaFoldDB" id="A0A5B8A0Z3"/>
<dbReference type="SUPFAM" id="SSF51735">
    <property type="entry name" value="NAD(P)-binding Rossmann-fold domains"/>
    <property type="match status" value="1"/>
</dbReference>
<dbReference type="PANTHER" id="PTHR14239">
    <property type="entry name" value="DUDULIN-RELATED"/>
    <property type="match status" value="1"/>
</dbReference>
<gene>
    <name evidence="3" type="ORF">FHG12_13490</name>
</gene>
<dbReference type="InterPro" id="IPR028939">
    <property type="entry name" value="P5C_Rdtase_cat_N"/>
</dbReference>
<dbReference type="Pfam" id="PF03807">
    <property type="entry name" value="F420_oxidored"/>
    <property type="match status" value="1"/>
</dbReference>
<dbReference type="EMBL" id="CP040896">
    <property type="protein sequence ID" value="QDA61054.1"/>
    <property type="molecule type" value="Genomic_DNA"/>
</dbReference>
<evidence type="ECO:0000256" key="1">
    <source>
        <dbReference type="ARBA" id="ARBA00023002"/>
    </source>
</evidence>
<dbReference type="KEGG" id="hyj:FHG12_13490"/>
<sequence>MNIGILGTGSVGQTLGAKLLEMGHSVLLGSRTAGNEKAVAWVQQHGGAAREGSFADAAQFGDLVIVATLGTATVEAVEQAGAAHFAGKTVIDLTNPLDFSQGMPPTLFVGLTDSLGEQVQRALPQAHVVKTLNMVSVHQMINPASTGGEPDMFVCGNDAGAKEQTTQLLRELGWQRVTDLGGIEEARATEPFVLLWVRYGLKHNTWGHAIQFVHA</sequence>
<keyword evidence="4" id="KW-1185">Reference proteome</keyword>
<proteinExistence type="predicted"/>
<dbReference type="PANTHER" id="PTHR14239:SF10">
    <property type="entry name" value="REDUCTASE"/>
    <property type="match status" value="1"/>
</dbReference>
<protein>
    <submittedName>
        <fullName evidence="3">NADP oxidoreductase</fullName>
    </submittedName>
</protein>
<dbReference type="InterPro" id="IPR051267">
    <property type="entry name" value="STEAP_metalloreductase"/>
</dbReference>
<dbReference type="RefSeq" id="WP_139516228.1">
    <property type="nucleotide sequence ID" value="NZ_CP040896.1"/>
</dbReference>
<dbReference type="Proteomes" id="UP000305398">
    <property type="component" value="Chromosome"/>
</dbReference>
<dbReference type="Gene3D" id="3.40.50.720">
    <property type="entry name" value="NAD(P)-binding Rossmann-like Domain"/>
    <property type="match status" value="1"/>
</dbReference>
<reference evidence="3 4" key="1">
    <citation type="submission" date="2019-06" db="EMBL/GenBank/DDBJ databases">
        <authorList>
            <person name="Srinivasan S."/>
        </authorList>
    </citation>
    <scope>NUCLEOTIDE SEQUENCE [LARGE SCALE GENOMIC DNA]</scope>
    <source>
        <strain evidence="3 4">17J68-5</strain>
    </source>
</reference>
<evidence type="ECO:0000313" key="4">
    <source>
        <dbReference type="Proteomes" id="UP000305398"/>
    </source>
</evidence>
<evidence type="ECO:0000259" key="2">
    <source>
        <dbReference type="Pfam" id="PF03807"/>
    </source>
</evidence>
<evidence type="ECO:0000313" key="3">
    <source>
        <dbReference type="EMBL" id="QDA61054.1"/>
    </source>
</evidence>
<keyword evidence="1" id="KW-0560">Oxidoreductase</keyword>
<name>A0A5B8A0Z3_9BACT</name>
<dbReference type="InterPro" id="IPR036291">
    <property type="entry name" value="NAD(P)-bd_dom_sf"/>
</dbReference>
<feature type="domain" description="Pyrroline-5-carboxylate reductase catalytic N-terminal" evidence="2">
    <location>
        <begin position="3"/>
        <end position="96"/>
    </location>
</feature>